<evidence type="ECO:0000256" key="2">
    <source>
        <dbReference type="ARBA" id="ARBA00023004"/>
    </source>
</evidence>
<dbReference type="EMBL" id="JACHMV010000001">
    <property type="protein sequence ID" value="MBB4775239.1"/>
    <property type="molecule type" value="Genomic_DNA"/>
</dbReference>
<keyword evidence="6" id="KW-0456">Lyase</keyword>
<protein>
    <submittedName>
        <fullName evidence="6">DNA repair photolyase</fullName>
    </submittedName>
</protein>
<dbReference type="GO" id="GO:0051536">
    <property type="term" value="F:iron-sulfur cluster binding"/>
    <property type="evidence" value="ECO:0007669"/>
    <property type="project" value="UniProtKB-KW"/>
</dbReference>
<dbReference type="Proteomes" id="UP001501427">
    <property type="component" value="Unassembled WGS sequence"/>
</dbReference>
<evidence type="ECO:0000313" key="5">
    <source>
        <dbReference type="EMBL" id="GAA0575092.1"/>
    </source>
</evidence>
<evidence type="ECO:0000256" key="3">
    <source>
        <dbReference type="ARBA" id="ARBA00023014"/>
    </source>
</evidence>
<dbReference type="InterPro" id="IPR040086">
    <property type="entry name" value="MJ0683-like"/>
</dbReference>
<gene>
    <name evidence="6" type="ORF">F4557_003657</name>
    <name evidence="5" type="ORF">GCM10009546_42140</name>
</gene>
<dbReference type="AlphaFoldDB" id="A0A7W7IDS8"/>
<feature type="region of interest" description="Disordered" evidence="4">
    <location>
        <begin position="121"/>
        <end position="144"/>
    </location>
</feature>
<proteinExistence type="predicted"/>
<keyword evidence="3" id="KW-0411">Iron-sulfur</keyword>
<evidence type="ECO:0000313" key="7">
    <source>
        <dbReference type="Proteomes" id="UP000549343"/>
    </source>
</evidence>
<dbReference type="GO" id="GO:0016829">
    <property type="term" value="F:lyase activity"/>
    <property type="evidence" value="ECO:0007669"/>
    <property type="project" value="UniProtKB-KW"/>
</dbReference>
<dbReference type="Proteomes" id="UP000549343">
    <property type="component" value="Unassembled WGS sequence"/>
</dbReference>
<evidence type="ECO:0000313" key="6">
    <source>
        <dbReference type="EMBL" id="MBB4775239.1"/>
    </source>
</evidence>
<reference evidence="6 7" key="2">
    <citation type="submission" date="2020-08" db="EMBL/GenBank/DDBJ databases">
        <title>Sequencing the genomes of 1000 actinobacteria strains.</title>
        <authorList>
            <person name="Klenk H.-P."/>
        </authorList>
    </citation>
    <scope>NUCLEOTIDE SEQUENCE [LARGE SCALE GENOMIC DNA]</scope>
    <source>
        <strain evidence="6 7">DSM 44772</strain>
    </source>
</reference>
<name>A0A7W7IDS8_9ACTN</name>
<evidence type="ECO:0000313" key="8">
    <source>
        <dbReference type="Proteomes" id="UP001501427"/>
    </source>
</evidence>
<accession>A0A7W7IDS8</accession>
<dbReference type="Gene3D" id="3.80.30.30">
    <property type="match status" value="1"/>
</dbReference>
<dbReference type="PANTHER" id="PTHR43432:SF3">
    <property type="entry name" value="SLR0285 PROTEIN"/>
    <property type="match status" value="1"/>
</dbReference>
<comment type="caution">
    <text evidence="6">The sequence shown here is derived from an EMBL/GenBank/DDBJ whole genome shotgun (WGS) entry which is preliminary data.</text>
</comment>
<keyword evidence="8" id="KW-1185">Reference proteome</keyword>
<dbReference type="RefSeq" id="WP_184884388.1">
    <property type="nucleotide sequence ID" value="NZ_BAAAHD010000036.1"/>
</dbReference>
<sequence length="144" mass="15390">MEPGAAPPRSRLEVVAALNEAGIGCGVLMGPVIPYLSDSPAQLGAAVRRIADAGATSVSAITLHLRPGAREWFLAWLREHHPGLVVPYARLYRGGAYAPREYQDAVSQRVRDLAAEYGITGRTRHRPARAAPPPPAAPQQLSLL</sequence>
<reference evidence="5" key="3">
    <citation type="submission" date="2023-12" db="EMBL/GenBank/DDBJ databases">
        <authorList>
            <person name="Sun Q."/>
            <person name="Inoue M."/>
        </authorList>
    </citation>
    <scope>NUCLEOTIDE SEQUENCE</scope>
    <source>
        <strain evidence="5">JCM 10667</strain>
    </source>
</reference>
<dbReference type="GO" id="GO:0046872">
    <property type="term" value="F:metal ion binding"/>
    <property type="evidence" value="ECO:0007669"/>
    <property type="project" value="UniProtKB-KW"/>
</dbReference>
<evidence type="ECO:0000256" key="4">
    <source>
        <dbReference type="SAM" id="MobiDB-lite"/>
    </source>
</evidence>
<keyword evidence="1" id="KW-0479">Metal-binding</keyword>
<organism evidence="6 7">
    <name type="scientific">Actinomadura livida</name>
    <dbReference type="NCBI Taxonomy" id="79909"/>
    <lineage>
        <taxon>Bacteria</taxon>
        <taxon>Bacillati</taxon>
        <taxon>Actinomycetota</taxon>
        <taxon>Actinomycetes</taxon>
        <taxon>Streptosporangiales</taxon>
        <taxon>Thermomonosporaceae</taxon>
        <taxon>Actinomadura</taxon>
    </lineage>
</organism>
<dbReference type="EMBL" id="BAAAHD010000036">
    <property type="protein sequence ID" value="GAA0575092.1"/>
    <property type="molecule type" value="Genomic_DNA"/>
</dbReference>
<evidence type="ECO:0000256" key="1">
    <source>
        <dbReference type="ARBA" id="ARBA00022723"/>
    </source>
</evidence>
<reference evidence="5 8" key="1">
    <citation type="journal article" date="2019" name="Int. J. Syst. Evol. Microbiol.">
        <title>The Global Catalogue of Microorganisms (GCM) 10K type strain sequencing project: providing services to taxonomists for standard genome sequencing and annotation.</title>
        <authorList>
            <consortium name="The Broad Institute Genomics Platform"/>
            <consortium name="The Broad Institute Genome Sequencing Center for Infectious Disease"/>
            <person name="Wu L."/>
            <person name="Ma J."/>
        </authorList>
    </citation>
    <scope>NUCLEOTIDE SEQUENCE [LARGE SCALE GENOMIC DNA]</scope>
    <source>
        <strain evidence="5 8">JCM 10667</strain>
    </source>
</reference>
<keyword evidence="2" id="KW-0408">Iron</keyword>
<dbReference type="PANTHER" id="PTHR43432">
    <property type="entry name" value="SLR0285 PROTEIN"/>
    <property type="match status" value="1"/>
</dbReference>